<evidence type="ECO:0000313" key="2">
    <source>
        <dbReference type="Proteomes" id="UP000646827"/>
    </source>
</evidence>
<name>A0A8H7S4P2_9FUNG</name>
<evidence type="ECO:0008006" key="3">
    <source>
        <dbReference type="Google" id="ProtNLM"/>
    </source>
</evidence>
<comment type="caution">
    <text evidence="1">The sequence shown here is derived from an EMBL/GenBank/DDBJ whole genome shotgun (WGS) entry which is preliminary data.</text>
</comment>
<gene>
    <name evidence="1" type="ORF">INT45_013508</name>
</gene>
<dbReference type="EMBL" id="JAEPRB010000077">
    <property type="protein sequence ID" value="KAG2222694.1"/>
    <property type="molecule type" value="Genomic_DNA"/>
</dbReference>
<dbReference type="Gene3D" id="1.25.40.10">
    <property type="entry name" value="Tetratricopeptide repeat domain"/>
    <property type="match status" value="1"/>
</dbReference>
<dbReference type="OrthoDB" id="2286291at2759"/>
<sequence length="200" mass="23270">MLEHRVHALSMKSKFETAAQDTETMIEYAPTLPQGYLCFVKLLTMQGKQARALKVYQEGLENVPTNDPAYGQLLQAKKMADEKNNQRFDLVSALPLEVKEEIVVLLSEEERVNLFDVSKITWSRWLENCRKAWKHIYNDDYNDGGIAVSQVLPKIARHIIDLIITTSEKDVWLKYLEHLQNGDFINLKLFQFPVEKKFRL</sequence>
<dbReference type="AlphaFoldDB" id="A0A8H7S4P2"/>
<accession>A0A8H7S4P2</accession>
<protein>
    <recommendedName>
        <fullName evidence="3">F-box domain-containing protein</fullName>
    </recommendedName>
</protein>
<dbReference type="SUPFAM" id="SSF48452">
    <property type="entry name" value="TPR-like"/>
    <property type="match status" value="1"/>
</dbReference>
<keyword evidence="2" id="KW-1185">Reference proteome</keyword>
<evidence type="ECO:0000313" key="1">
    <source>
        <dbReference type="EMBL" id="KAG2222694.1"/>
    </source>
</evidence>
<proteinExistence type="predicted"/>
<dbReference type="InterPro" id="IPR011990">
    <property type="entry name" value="TPR-like_helical_dom_sf"/>
</dbReference>
<dbReference type="Proteomes" id="UP000646827">
    <property type="component" value="Unassembled WGS sequence"/>
</dbReference>
<organism evidence="1 2">
    <name type="scientific">Circinella minor</name>
    <dbReference type="NCBI Taxonomy" id="1195481"/>
    <lineage>
        <taxon>Eukaryota</taxon>
        <taxon>Fungi</taxon>
        <taxon>Fungi incertae sedis</taxon>
        <taxon>Mucoromycota</taxon>
        <taxon>Mucoromycotina</taxon>
        <taxon>Mucoromycetes</taxon>
        <taxon>Mucorales</taxon>
        <taxon>Lichtheimiaceae</taxon>
        <taxon>Circinella</taxon>
    </lineage>
</organism>
<reference evidence="1 2" key="1">
    <citation type="submission" date="2020-12" db="EMBL/GenBank/DDBJ databases">
        <title>Metabolic potential, ecology and presence of endohyphal bacteria is reflected in genomic diversity of Mucoromycotina.</title>
        <authorList>
            <person name="Muszewska A."/>
            <person name="Okrasinska A."/>
            <person name="Steczkiewicz K."/>
            <person name="Drgas O."/>
            <person name="Orlowska M."/>
            <person name="Perlinska-Lenart U."/>
            <person name="Aleksandrzak-Piekarczyk T."/>
            <person name="Szatraj K."/>
            <person name="Zielenkiewicz U."/>
            <person name="Pilsyk S."/>
            <person name="Malc E."/>
            <person name="Mieczkowski P."/>
            <person name="Kruszewska J.S."/>
            <person name="Biernat P."/>
            <person name="Pawlowska J."/>
        </authorList>
    </citation>
    <scope>NUCLEOTIDE SEQUENCE [LARGE SCALE GENOMIC DNA]</scope>
    <source>
        <strain evidence="1 2">CBS 142.35</strain>
    </source>
</reference>